<dbReference type="HAMAP" id="MF_00796">
    <property type="entry name" value="NTPase_1"/>
    <property type="match status" value="1"/>
</dbReference>
<dbReference type="GO" id="GO:0005524">
    <property type="term" value="F:ATP binding"/>
    <property type="evidence" value="ECO:0007669"/>
    <property type="project" value="UniProtKB-KW"/>
</dbReference>
<proteinExistence type="inferred from homology"/>
<organism evidence="5 6">
    <name type="scientific">candidate division TA06 bacterium DG_26</name>
    <dbReference type="NCBI Taxonomy" id="1703771"/>
    <lineage>
        <taxon>Bacteria</taxon>
        <taxon>Bacteria division TA06</taxon>
    </lineage>
</organism>
<dbReference type="EMBL" id="LIZT01000063">
    <property type="protein sequence ID" value="KPJ49347.1"/>
    <property type="molecule type" value="Genomic_DNA"/>
</dbReference>
<gene>
    <name evidence="5" type="ORF">AMJ40_05790</name>
</gene>
<sequence>MKGGSNILITGSPGVGKTTVIQRVLREFKIEAGGFYTQELRIEGRRVGFELCTLEGKKGVLAHTDMRSTFRVGKYGVDPAELERLGVEAVSRAIEAGILVVIDEIGKMELHSRNFREKVIEALDSSSPVLATIGPQPLPFLQKIKSRHDVALIEVTRENRNLLVNEIGRLIRGCA</sequence>
<dbReference type="InterPro" id="IPR004948">
    <property type="entry name" value="Nuc-triphosphatase_THEP1"/>
</dbReference>
<dbReference type="InterPro" id="IPR003593">
    <property type="entry name" value="AAA+_ATPase"/>
</dbReference>
<feature type="domain" description="AAA+ ATPase" evidence="4">
    <location>
        <begin position="3"/>
        <end position="156"/>
    </location>
</feature>
<evidence type="ECO:0000259" key="4">
    <source>
        <dbReference type="SMART" id="SM00382"/>
    </source>
</evidence>
<evidence type="ECO:0000256" key="3">
    <source>
        <dbReference type="ARBA" id="ARBA00022840"/>
    </source>
</evidence>
<keyword evidence="1" id="KW-0547">Nucleotide-binding</keyword>
<dbReference type="Proteomes" id="UP000051124">
    <property type="component" value="Unassembled WGS sequence"/>
</dbReference>
<comment type="caution">
    <text evidence="5">The sequence shown here is derived from an EMBL/GenBank/DDBJ whole genome shotgun (WGS) entry which is preliminary data.</text>
</comment>
<dbReference type="PANTHER" id="PTHR43146:SF1">
    <property type="entry name" value="CANCER-RELATED NUCLEOSIDE-TRIPHOSPHATASE"/>
    <property type="match status" value="1"/>
</dbReference>
<dbReference type="AlphaFoldDB" id="A0A0S7WGU9"/>
<evidence type="ECO:0000313" key="5">
    <source>
        <dbReference type="EMBL" id="KPJ49347.1"/>
    </source>
</evidence>
<dbReference type="NCBIfam" id="NF010248">
    <property type="entry name" value="PRK13695.1"/>
    <property type="match status" value="1"/>
</dbReference>
<keyword evidence="3" id="KW-0067">ATP-binding</keyword>
<protein>
    <recommendedName>
        <fullName evidence="4">AAA+ ATPase domain-containing protein</fullName>
    </recommendedName>
</protein>
<evidence type="ECO:0000256" key="1">
    <source>
        <dbReference type="ARBA" id="ARBA00022741"/>
    </source>
</evidence>
<dbReference type="Gene3D" id="3.40.50.300">
    <property type="entry name" value="P-loop containing nucleotide triphosphate hydrolases"/>
    <property type="match status" value="1"/>
</dbReference>
<accession>A0A0S7WGU9</accession>
<dbReference type="CDD" id="cd19482">
    <property type="entry name" value="RecA-like_Thep1"/>
    <property type="match status" value="1"/>
</dbReference>
<dbReference type="InterPro" id="IPR027417">
    <property type="entry name" value="P-loop_NTPase"/>
</dbReference>
<keyword evidence="2" id="KW-0378">Hydrolase</keyword>
<evidence type="ECO:0000256" key="2">
    <source>
        <dbReference type="ARBA" id="ARBA00022801"/>
    </source>
</evidence>
<dbReference type="Pfam" id="PF03266">
    <property type="entry name" value="NTPase_1"/>
    <property type="match status" value="1"/>
</dbReference>
<dbReference type="GO" id="GO:0017111">
    <property type="term" value="F:ribonucleoside triphosphate phosphatase activity"/>
    <property type="evidence" value="ECO:0007669"/>
    <property type="project" value="InterPro"/>
</dbReference>
<dbReference type="SUPFAM" id="SSF52540">
    <property type="entry name" value="P-loop containing nucleoside triphosphate hydrolases"/>
    <property type="match status" value="1"/>
</dbReference>
<dbReference type="SMART" id="SM00382">
    <property type="entry name" value="AAA"/>
    <property type="match status" value="1"/>
</dbReference>
<evidence type="ECO:0000313" key="6">
    <source>
        <dbReference type="Proteomes" id="UP000051124"/>
    </source>
</evidence>
<name>A0A0S7WGU9_UNCT6</name>
<reference evidence="5 6" key="1">
    <citation type="journal article" date="2015" name="Microbiome">
        <title>Genomic resolution of linkages in carbon, nitrogen, and sulfur cycling among widespread estuary sediment bacteria.</title>
        <authorList>
            <person name="Baker B.J."/>
            <person name="Lazar C.S."/>
            <person name="Teske A.P."/>
            <person name="Dick G.J."/>
        </authorList>
    </citation>
    <scope>NUCLEOTIDE SEQUENCE [LARGE SCALE GENOMIC DNA]</scope>
    <source>
        <strain evidence="5">DG_26</strain>
    </source>
</reference>
<dbReference type="PANTHER" id="PTHR43146">
    <property type="entry name" value="CANCER-RELATED NUCLEOSIDE-TRIPHOSPHATASE"/>
    <property type="match status" value="1"/>
</dbReference>